<organism evidence="1">
    <name type="scientific">Anopheles funestus</name>
    <name type="common">African malaria mosquito</name>
    <dbReference type="NCBI Taxonomy" id="62324"/>
    <lineage>
        <taxon>Eukaryota</taxon>
        <taxon>Metazoa</taxon>
        <taxon>Ecdysozoa</taxon>
        <taxon>Arthropoda</taxon>
        <taxon>Hexapoda</taxon>
        <taxon>Insecta</taxon>
        <taxon>Pterygota</taxon>
        <taxon>Neoptera</taxon>
        <taxon>Endopterygota</taxon>
        <taxon>Diptera</taxon>
        <taxon>Nematocera</taxon>
        <taxon>Culicoidea</taxon>
        <taxon>Culicidae</taxon>
        <taxon>Anophelinae</taxon>
        <taxon>Anopheles</taxon>
    </lineage>
</organism>
<dbReference type="AlphaFoldDB" id="A0A4Y0BJJ3"/>
<proteinExistence type="predicted"/>
<accession>A0A4Y0BJJ3</accession>
<sequence>MIALLGFDGCQMLVDITSCRNLQEQLHLVELQQVILYRENTLMHQRKKMNQNLYFLSLVVINFELLLGEL</sequence>
<name>A0A4Y0BJJ3_ANOFN</name>
<dbReference type="EnsemblMetazoa" id="AFUN018669-RA">
    <property type="protein sequence ID" value="AFUN018669-PA"/>
    <property type="gene ID" value="AFUN018669"/>
</dbReference>
<dbReference type="VEuPathDB" id="VectorBase:AFUN019076"/>
<dbReference type="EnsemblMetazoa" id="AFUN019076-RA">
    <property type="protein sequence ID" value="AFUN019076-PA"/>
    <property type="gene ID" value="AFUN019076"/>
</dbReference>
<evidence type="ECO:0000313" key="1">
    <source>
        <dbReference type="EnsemblMetazoa" id="AFUN019076-PA"/>
    </source>
</evidence>
<protein>
    <submittedName>
        <fullName evidence="1">Uncharacterized protein</fullName>
    </submittedName>
</protein>
<reference evidence="1" key="1">
    <citation type="submission" date="2020-05" db="UniProtKB">
        <authorList>
            <consortium name="EnsemblMetazoa"/>
        </authorList>
    </citation>
    <scope>IDENTIFICATION</scope>
    <source>
        <strain evidence="1">FUMOZ</strain>
    </source>
</reference>
<dbReference type="VEuPathDB" id="VectorBase:AFUN018669"/>